<evidence type="ECO:0000256" key="1">
    <source>
        <dbReference type="ARBA" id="ARBA00004007"/>
    </source>
</evidence>
<dbReference type="STRING" id="1817756.A2140_10040"/>
<feature type="topological domain" description="Cytoplasmic" evidence="10">
    <location>
        <begin position="1"/>
        <end position="15"/>
    </location>
</feature>
<dbReference type="HAMAP" id="MF_00155">
    <property type="entry name" value="CtaG"/>
    <property type="match status" value="1"/>
</dbReference>
<gene>
    <name evidence="10" type="primary">ctaG</name>
    <name evidence="13" type="ORF">A2140_10040</name>
</gene>
<comment type="caution">
    <text evidence="13">The sequence shown here is derived from an EMBL/GenBank/DDBJ whole genome shotgun (WGS) entry which is preliminary data.</text>
</comment>
<dbReference type="PANTHER" id="PTHR21320:SF3">
    <property type="entry name" value="CYTOCHROME C OXIDASE ASSEMBLY PROTEIN COX11, MITOCHONDRIAL-RELATED"/>
    <property type="match status" value="1"/>
</dbReference>
<evidence type="ECO:0000256" key="2">
    <source>
        <dbReference type="ARBA" id="ARBA00004382"/>
    </source>
</evidence>
<evidence type="ECO:0000256" key="8">
    <source>
        <dbReference type="ARBA" id="ARBA00023008"/>
    </source>
</evidence>
<keyword evidence="5 10" id="KW-0812">Transmembrane</keyword>
<proteinExistence type="inferred from homology"/>
<name>A0A1F6T0P3_9PROT</name>
<keyword evidence="9 10" id="KW-0472">Membrane</keyword>
<evidence type="ECO:0000313" key="13">
    <source>
        <dbReference type="EMBL" id="OGI38536.1"/>
    </source>
</evidence>
<dbReference type="PIRSF" id="PIRSF005413">
    <property type="entry name" value="COX11"/>
    <property type="match status" value="1"/>
</dbReference>
<dbReference type="GO" id="GO:0005886">
    <property type="term" value="C:plasma membrane"/>
    <property type="evidence" value="ECO:0007669"/>
    <property type="project" value="UniProtKB-SubCell"/>
</dbReference>
<protein>
    <recommendedName>
        <fullName evidence="4 10">Cytochrome c oxidase assembly protein CtaG</fullName>
    </recommendedName>
</protein>
<keyword evidence="10" id="KW-0997">Cell inner membrane</keyword>
<evidence type="ECO:0000256" key="11">
    <source>
        <dbReference type="SAM" id="MobiDB-lite"/>
    </source>
</evidence>
<dbReference type="Gene3D" id="2.60.370.10">
    <property type="entry name" value="Ctag/Cox11"/>
    <property type="match status" value="1"/>
</dbReference>
<evidence type="ECO:0000256" key="3">
    <source>
        <dbReference type="ARBA" id="ARBA00009620"/>
    </source>
</evidence>
<comment type="function">
    <text evidence="1 10">Exerts its effect at some terminal stage of cytochrome c oxidase synthesis, probably by being involved in the insertion of the copper B into subunit I.</text>
</comment>
<feature type="topological domain" description="Periplasmic" evidence="10">
    <location>
        <begin position="39"/>
        <end position="215"/>
    </location>
</feature>
<evidence type="ECO:0000256" key="12">
    <source>
        <dbReference type="SAM" id="Phobius"/>
    </source>
</evidence>
<dbReference type="NCBIfam" id="NF003465">
    <property type="entry name" value="PRK05089.1"/>
    <property type="match status" value="1"/>
</dbReference>
<feature type="region of interest" description="Disordered" evidence="11">
    <location>
        <begin position="196"/>
        <end position="215"/>
    </location>
</feature>
<reference evidence="13 14" key="1">
    <citation type="journal article" date="2016" name="Nat. Commun.">
        <title>Thousands of microbial genomes shed light on interconnected biogeochemical processes in an aquifer system.</title>
        <authorList>
            <person name="Anantharaman K."/>
            <person name="Brown C.T."/>
            <person name="Hug L.A."/>
            <person name="Sharon I."/>
            <person name="Castelle C.J."/>
            <person name="Probst A.J."/>
            <person name="Thomas B.C."/>
            <person name="Singh A."/>
            <person name="Wilkins M.J."/>
            <person name="Karaoz U."/>
            <person name="Brodie E.L."/>
            <person name="Williams K.H."/>
            <person name="Hubbard S.S."/>
            <person name="Banfield J.F."/>
        </authorList>
    </citation>
    <scope>NUCLEOTIDE SEQUENCE [LARGE SCALE GENOMIC DNA]</scope>
</reference>
<dbReference type="InterPro" id="IPR023471">
    <property type="entry name" value="CtaG/Cox11_dom_sf"/>
</dbReference>
<evidence type="ECO:0000256" key="4">
    <source>
        <dbReference type="ARBA" id="ARBA00015384"/>
    </source>
</evidence>
<keyword evidence="6 10" id="KW-0735">Signal-anchor</keyword>
<dbReference type="EMBL" id="MFSQ01000119">
    <property type="protein sequence ID" value="OGI38536.1"/>
    <property type="molecule type" value="Genomic_DNA"/>
</dbReference>
<organism evidence="13 14">
    <name type="scientific">Candidatus Muproteobacteria bacterium RBG_16_62_13</name>
    <dbReference type="NCBI Taxonomy" id="1817756"/>
    <lineage>
        <taxon>Bacteria</taxon>
        <taxon>Pseudomonadati</taxon>
        <taxon>Pseudomonadota</taxon>
        <taxon>Candidatus Muproteobacteria</taxon>
    </lineage>
</organism>
<sequence>MAKARHEKKREDTTRANRRLAIKLGIVTLAMFGFGYALAPMYDLMCQAFGLNGKTGRTEAQAAAATPVDTSRTVTVEFTGLATSGLPWEFKPMTRKLDVHPGETQEVKYWVRNTSNETITGQAVPSVAPGLTAAHFKKIECFCFSQQTLKPGEAREMPVRFVVEPGLDRGVQTITLSYTFFNTDKVQAKRYGGEALAQGGQDDHVHHAPSRAPGS</sequence>
<accession>A0A1F6T0P3</accession>
<evidence type="ECO:0000256" key="10">
    <source>
        <dbReference type="HAMAP-Rule" id="MF_00155"/>
    </source>
</evidence>
<comment type="similarity">
    <text evidence="3 10">Belongs to the COX11/CtaG family.</text>
</comment>
<keyword evidence="7 10" id="KW-1133">Transmembrane helix</keyword>
<dbReference type="GO" id="GO:0008535">
    <property type="term" value="P:respiratory chain complex IV assembly"/>
    <property type="evidence" value="ECO:0007669"/>
    <property type="project" value="UniProtKB-UniRule"/>
</dbReference>
<evidence type="ECO:0000256" key="5">
    <source>
        <dbReference type="ARBA" id="ARBA00022692"/>
    </source>
</evidence>
<dbReference type="InterPro" id="IPR007533">
    <property type="entry name" value="Cyt_c_oxidase_assmbl_CtaG"/>
</dbReference>
<feature type="transmembrane region" description="Helical" evidence="12">
    <location>
        <begin position="20"/>
        <end position="39"/>
    </location>
</feature>
<evidence type="ECO:0000313" key="14">
    <source>
        <dbReference type="Proteomes" id="UP000178379"/>
    </source>
</evidence>
<comment type="subcellular location">
    <subcellularLocation>
        <location evidence="2 10">Cell inner membrane</location>
        <topology evidence="2 10">Single-pass type II membrane protein</topology>
        <orientation evidence="2 10">Periplasmic side</orientation>
    </subcellularLocation>
</comment>
<keyword evidence="10" id="KW-1003">Cell membrane</keyword>
<dbReference type="Proteomes" id="UP000178379">
    <property type="component" value="Unassembled WGS sequence"/>
</dbReference>
<evidence type="ECO:0000256" key="9">
    <source>
        <dbReference type="ARBA" id="ARBA00023136"/>
    </source>
</evidence>
<dbReference type="GO" id="GO:0005507">
    <property type="term" value="F:copper ion binding"/>
    <property type="evidence" value="ECO:0007669"/>
    <property type="project" value="InterPro"/>
</dbReference>
<keyword evidence="8 10" id="KW-0186">Copper</keyword>
<dbReference type="AlphaFoldDB" id="A0A1F6T0P3"/>
<evidence type="ECO:0000256" key="7">
    <source>
        <dbReference type="ARBA" id="ARBA00022989"/>
    </source>
</evidence>
<dbReference type="SUPFAM" id="SSF110111">
    <property type="entry name" value="Ctag/Cox11"/>
    <property type="match status" value="1"/>
</dbReference>
<evidence type="ECO:0000256" key="6">
    <source>
        <dbReference type="ARBA" id="ARBA00022968"/>
    </source>
</evidence>
<dbReference type="PANTHER" id="PTHR21320">
    <property type="entry name" value="CYTOCHROME C OXIDASE ASSEMBLY PROTEIN COX11-RELATED"/>
    <property type="match status" value="1"/>
</dbReference>
<dbReference type="Pfam" id="PF04442">
    <property type="entry name" value="CtaG_Cox11"/>
    <property type="match status" value="1"/>
</dbReference>